<name>A0A2P6PFX6_ROSCH</name>
<dbReference type="Proteomes" id="UP000238479">
    <property type="component" value="Chromosome 7"/>
</dbReference>
<gene>
    <name evidence="1" type="ORF">RchiOBHm_Chr7g0232411</name>
</gene>
<organism evidence="1 2">
    <name type="scientific">Rosa chinensis</name>
    <name type="common">China rose</name>
    <dbReference type="NCBI Taxonomy" id="74649"/>
    <lineage>
        <taxon>Eukaryota</taxon>
        <taxon>Viridiplantae</taxon>
        <taxon>Streptophyta</taxon>
        <taxon>Embryophyta</taxon>
        <taxon>Tracheophyta</taxon>
        <taxon>Spermatophyta</taxon>
        <taxon>Magnoliopsida</taxon>
        <taxon>eudicotyledons</taxon>
        <taxon>Gunneridae</taxon>
        <taxon>Pentapetalae</taxon>
        <taxon>rosids</taxon>
        <taxon>fabids</taxon>
        <taxon>Rosales</taxon>
        <taxon>Rosaceae</taxon>
        <taxon>Rosoideae</taxon>
        <taxon>Rosoideae incertae sedis</taxon>
        <taxon>Rosa</taxon>
    </lineage>
</organism>
<sequence length="56" mass="6059">MEVEDGSFSFSPTLWNDPPGLERVVEIFKGGGGAYGSSLILGICHQMLKCQVEDRG</sequence>
<accession>A0A2P6PFX6</accession>
<protein>
    <submittedName>
        <fullName evidence="1">Uncharacterized protein</fullName>
    </submittedName>
</protein>
<dbReference type="EMBL" id="PDCK01000045">
    <property type="protein sequence ID" value="PRQ20831.1"/>
    <property type="molecule type" value="Genomic_DNA"/>
</dbReference>
<proteinExistence type="predicted"/>
<comment type="caution">
    <text evidence="1">The sequence shown here is derived from an EMBL/GenBank/DDBJ whole genome shotgun (WGS) entry which is preliminary data.</text>
</comment>
<evidence type="ECO:0000313" key="2">
    <source>
        <dbReference type="Proteomes" id="UP000238479"/>
    </source>
</evidence>
<dbReference type="AlphaFoldDB" id="A0A2P6PFX6"/>
<dbReference type="Gramene" id="PRQ20831">
    <property type="protein sequence ID" value="PRQ20831"/>
    <property type="gene ID" value="RchiOBHm_Chr7g0232411"/>
</dbReference>
<evidence type="ECO:0000313" key="1">
    <source>
        <dbReference type="EMBL" id="PRQ20831.1"/>
    </source>
</evidence>
<reference evidence="1 2" key="1">
    <citation type="journal article" date="2018" name="Nat. Genet.">
        <title>The Rosa genome provides new insights in the design of modern roses.</title>
        <authorList>
            <person name="Bendahmane M."/>
        </authorList>
    </citation>
    <scope>NUCLEOTIDE SEQUENCE [LARGE SCALE GENOMIC DNA]</scope>
    <source>
        <strain evidence="2">cv. Old Blush</strain>
    </source>
</reference>
<keyword evidence="2" id="KW-1185">Reference proteome</keyword>